<keyword evidence="9 12" id="KW-0675">Receptor</keyword>
<evidence type="ECO:0000256" key="1">
    <source>
        <dbReference type="ARBA" id="ARBA00004141"/>
    </source>
</evidence>
<evidence type="ECO:0000313" key="14">
    <source>
        <dbReference type="Ensembl" id="ENSXETP00000018689"/>
    </source>
</evidence>
<dbReference type="PANTHER" id="PTHR11394:SF166">
    <property type="entry name" value="TASTE RECEPTOR TYPE 2"/>
    <property type="match status" value="1"/>
</dbReference>
<keyword evidence="6 13" id="KW-1133">Transmembrane helix</keyword>
<evidence type="ECO:0000256" key="5">
    <source>
        <dbReference type="ARBA" id="ARBA00022692"/>
    </source>
</evidence>
<sequence>MLFSIKVIKMTIVVVTWLCGSILNSSIVAVYLREWKNGMSLGECDRTILTIGCNNFFLQCFLTSYEIMAIFELYGSFLKEFKVAGLIFFFFFNYITMWLTACLSICYCVKLVSFSHELLIRLKRGMSSAITLFLLGSVVLSGLINVPFIWTMDTEFLGNTTLTADNVIYKPDLKFLCFNIVIGSCVPILVTSLCIGLSVMSLRRHVQRMKNNTSQSWTPQLKSHVRACRTMSLLLILNLIFFMTFITVALGLTQFKGILIGDILYWSMIMSGPSIEAALLILGTTKLKTAFSKICF</sequence>
<keyword evidence="4 12" id="KW-0716">Sensory transduction</keyword>
<gene>
    <name evidence="14" type="primary">t2r17</name>
</gene>
<dbReference type="Pfam" id="PF05296">
    <property type="entry name" value="TAS2R"/>
    <property type="match status" value="1"/>
</dbReference>
<comment type="subcellular location">
    <subcellularLocation>
        <location evidence="1 12">Membrane</location>
        <topology evidence="1 12">Multi-pass membrane protein</topology>
    </subcellularLocation>
</comment>
<dbReference type="GO" id="GO:0016020">
    <property type="term" value="C:membrane"/>
    <property type="evidence" value="ECO:0007669"/>
    <property type="project" value="UniProtKB-SubCell"/>
</dbReference>
<evidence type="ECO:0000256" key="2">
    <source>
        <dbReference type="ARBA" id="ARBA00007376"/>
    </source>
</evidence>
<protein>
    <recommendedName>
        <fullName evidence="12">Taste receptor type 2</fullName>
    </recommendedName>
</protein>
<dbReference type="SUPFAM" id="SSF81321">
    <property type="entry name" value="Family A G protein-coupled receptor-like"/>
    <property type="match status" value="1"/>
</dbReference>
<feature type="transmembrane region" description="Helical" evidence="13">
    <location>
        <begin position="231"/>
        <end position="251"/>
    </location>
</feature>
<name>F7D4J1_XENTR</name>
<proteinExistence type="inferred from homology"/>
<reference evidence="14" key="1">
    <citation type="journal article" date="2010" name="Science">
        <title>The genome of the Western clawed frog Xenopus tropicalis.</title>
        <authorList>
            <person name="Hellsten U."/>
            <person name="Harland R.M."/>
            <person name="Gilchrist M.J."/>
            <person name="Hendrix D."/>
            <person name="Jurka J."/>
            <person name="Kapitonov V."/>
            <person name="Ovcharenko I."/>
            <person name="Putnam N.H."/>
            <person name="Shu S."/>
            <person name="Taher L."/>
            <person name="Blitz I.L."/>
            <person name="Blumberg B."/>
            <person name="Dichmann D.S."/>
            <person name="Dubchak I."/>
            <person name="Amaya E."/>
            <person name="Detter J.C."/>
            <person name="Fletcher R."/>
            <person name="Gerhard D.S."/>
            <person name="Goodstein D."/>
            <person name="Graves T."/>
            <person name="Grigoriev I.V."/>
            <person name="Grimwood J."/>
            <person name="Kawashima T."/>
            <person name="Lindquist E."/>
            <person name="Lucas S.M."/>
            <person name="Mead P.E."/>
            <person name="Mitros T."/>
            <person name="Ogino H."/>
            <person name="Ohta Y."/>
            <person name="Poliakov A.V."/>
            <person name="Pollet N."/>
            <person name="Robert J."/>
            <person name="Salamov A."/>
            <person name="Sater A.K."/>
            <person name="Schmutz J."/>
            <person name="Terry A."/>
            <person name="Vize P.D."/>
            <person name="Warren W.C."/>
            <person name="Wells D."/>
            <person name="Wills A."/>
            <person name="Wilson R.K."/>
            <person name="Zimmerman L.B."/>
            <person name="Zorn A.M."/>
            <person name="Grainger R."/>
            <person name="Grammer T."/>
            <person name="Khokha M.K."/>
            <person name="Richardson P.M."/>
            <person name="Rokhsar D.S."/>
        </authorList>
    </citation>
    <scope>NUCLEOTIDE SEQUENCE [LARGE SCALE GENOMIC DNA]</scope>
    <source>
        <strain evidence="14">Nigerian</strain>
    </source>
</reference>
<feature type="transmembrane region" description="Helical" evidence="13">
    <location>
        <begin position="83"/>
        <end position="109"/>
    </location>
</feature>
<reference evidence="14" key="2">
    <citation type="submission" date="2011-07" db="UniProtKB">
        <authorList>
            <consortium name="Ensembl"/>
        </authorList>
    </citation>
    <scope>IDENTIFICATION</scope>
</reference>
<evidence type="ECO:0000256" key="3">
    <source>
        <dbReference type="ARBA" id="ARBA00022480"/>
    </source>
</evidence>
<dbReference type="AlphaFoldDB" id="F7D4J1"/>
<dbReference type="InterPro" id="IPR007960">
    <property type="entry name" value="TAS2R"/>
</dbReference>
<accession>F7D4J1</accession>
<dbReference type="Gene3D" id="1.20.1070.10">
    <property type="entry name" value="Rhodopsin 7-helix transmembrane proteins"/>
    <property type="match status" value="1"/>
</dbReference>
<evidence type="ECO:0000256" key="13">
    <source>
        <dbReference type="SAM" id="Phobius"/>
    </source>
</evidence>
<evidence type="ECO:0000256" key="11">
    <source>
        <dbReference type="RuleBase" id="RU004423"/>
    </source>
</evidence>
<dbReference type="GO" id="GO:0033038">
    <property type="term" value="F:bitter taste receptor activity"/>
    <property type="evidence" value="ECO:0007669"/>
    <property type="project" value="InterPro"/>
</dbReference>
<feature type="transmembrane region" description="Helical" evidence="13">
    <location>
        <begin position="12"/>
        <end position="32"/>
    </location>
</feature>
<keyword evidence="10 12" id="KW-0807">Transducer</keyword>
<keyword evidence="7 12" id="KW-0297">G-protein coupled receptor</keyword>
<dbReference type="PANTHER" id="PTHR11394">
    <property type="entry name" value="TASTE RECEPTOR TYPE 2"/>
    <property type="match status" value="1"/>
</dbReference>
<dbReference type="InParanoid" id="F7D4J1"/>
<evidence type="ECO:0000256" key="6">
    <source>
        <dbReference type="ARBA" id="ARBA00022989"/>
    </source>
</evidence>
<comment type="similarity">
    <text evidence="2 11">Belongs to the G-protein coupled receptor T2R family.</text>
</comment>
<evidence type="ECO:0000256" key="7">
    <source>
        <dbReference type="ARBA" id="ARBA00023040"/>
    </source>
</evidence>
<dbReference type="FunFam" id="1.20.1070.10:FF:000055">
    <property type="entry name" value="Taste receptor type 2"/>
    <property type="match status" value="1"/>
</dbReference>
<evidence type="ECO:0000256" key="9">
    <source>
        <dbReference type="ARBA" id="ARBA00023170"/>
    </source>
</evidence>
<dbReference type="GeneTree" id="ENSGT01150000286961"/>
<dbReference type="GO" id="GO:0004930">
    <property type="term" value="F:G protein-coupled receptor activity"/>
    <property type="evidence" value="ECO:0007669"/>
    <property type="project" value="UniProtKB-KW"/>
</dbReference>
<keyword evidence="3 12" id="KW-0919">Taste</keyword>
<keyword evidence="5 12" id="KW-0812">Transmembrane</keyword>
<evidence type="ECO:0000256" key="10">
    <source>
        <dbReference type="ARBA" id="ARBA00023224"/>
    </source>
</evidence>
<feature type="transmembrane region" description="Helical" evidence="13">
    <location>
        <begin position="130"/>
        <end position="150"/>
    </location>
</feature>
<feature type="transmembrane region" description="Helical" evidence="13">
    <location>
        <begin position="263"/>
        <end position="283"/>
    </location>
</feature>
<evidence type="ECO:0000256" key="8">
    <source>
        <dbReference type="ARBA" id="ARBA00023136"/>
    </source>
</evidence>
<evidence type="ECO:0000256" key="4">
    <source>
        <dbReference type="ARBA" id="ARBA00022606"/>
    </source>
</evidence>
<keyword evidence="8 12" id="KW-0472">Membrane</keyword>
<organism evidence="14">
    <name type="scientific">Xenopus tropicalis</name>
    <name type="common">Western clawed frog</name>
    <name type="synonym">Silurana tropicalis</name>
    <dbReference type="NCBI Taxonomy" id="8364"/>
    <lineage>
        <taxon>Eukaryota</taxon>
        <taxon>Metazoa</taxon>
        <taxon>Chordata</taxon>
        <taxon>Craniata</taxon>
        <taxon>Vertebrata</taxon>
        <taxon>Euteleostomi</taxon>
        <taxon>Amphibia</taxon>
        <taxon>Batrachia</taxon>
        <taxon>Anura</taxon>
        <taxon>Pipoidea</taxon>
        <taxon>Pipidae</taxon>
        <taxon>Xenopodinae</taxon>
        <taxon>Xenopus</taxon>
        <taxon>Silurana</taxon>
    </lineage>
</organism>
<evidence type="ECO:0000256" key="12">
    <source>
        <dbReference type="RuleBase" id="RU004424"/>
    </source>
</evidence>
<feature type="transmembrane region" description="Helical" evidence="13">
    <location>
        <begin position="180"/>
        <end position="202"/>
    </location>
</feature>
<accession>Q2AB65</accession>
<dbReference type="Ensembl" id="ENSXETT00000018689">
    <property type="protein sequence ID" value="ENSXETP00000018689"/>
    <property type="gene ID" value="ENSXETG00000041727"/>
</dbReference>